<evidence type="ECO:0000259" key="3">
    <source>
        <dbReference type="Pfam" id="PF12728"/>
    </source>
</evidence>
<dbReference type="Gene3D" id="1.10.580.10">
    <property type="entry name" value="Citrate Synthase, domain 1"/>
    <property type="match status" value="1"/>
</dbReference>
<dbReference type="InterPro" id="IPR009061">
    <property type="entry name" value="DNA-bd_dom_put_sf"/>
</dbReference>
<dbReference type="Gene3D" id="1.10.230.10">
    <property type="entry name" value="Cytochrome P450-Terp, domain 2"/>
    <property type="match status" value="1"/>
</dbReference>
<dbReference type="GO" id="GO:0006099">
    <property type="term" value="P:tricarboxylic acid cycle"/>
    <property type="evidence" value="ECO:0007669"/>
    <property type="project" value="UniProtKB-UniPathway"/>
</dbReference>
<dbReference type="InterPro" id="IPR016143">
    <property type="entry name" value="Citrate_synth-like_sm_a-sub"/>
</dbReference>
<evidence type="ECO:0000313" key="5">
    <source>
        <dbReference type="Proteomes" id="UP000288178"/>
    </source>
</evidence>
<dbReference type="AlphaFoldDB" id="A0A437JSU9"/>
<organism evidence="4 5">
    <name type="scientific">Rubrivivax albus</name>
    <dbReference type="NCBI Taxonomy" id="2499835"/>
    <lineage>
        <taxon>Bacteria</taxon>
        <taxon>Pseudomonadati</taxon>
        <taxon>Pseudomonadota</taxon>
        <taxon>Betaproteobacteria</taxon>
        <taxon>Burkholderiales</taxon>
        <taxon>Sphaerotilaceae</taxon>
        <taxon>Rubrivivax</taxon>
    </lineage>
</organism>
<evidence type="ECO:0000256" key="1">
    <source>
        <dbReference type="ARBA" id="ARBA00004751"/>
    </source>
</evidence>
<protein>
    <recommendedName>
        <fullName evidence="2">citrate synthase (unknown stereospecificity)</fullName>
        <ecNumber evidence="2">2.3.3.16</ecNumber>
    </recommendedName>
</protein>
<keyword evidence="5" id="KW-1185">Reference proteome</keyword>
<comment type="caution">
    <text evidence="4">The sequence shown here is derived from an EMBL/GenBank/DDBJ whole genome shotgun (WGS) entry which is preliminary data.</text>
</comment>
<comment type="pathway">
    <text evidence="1">Carbohydrate metabolism; tricarboxylic acid cycle; isocitrate from oxaloacetate: step 1/2.</text>
</comment>
<dbReference type="InterPro" id="IPR036969">
    <property type="entry name" value="Citrate_synthase_sf"/>
</dbReference>
<evidence type="ECO:0000256" key="2">
    <source>
        <dbReference type="ARBA" id="ARBA00012972"/>
    </source>
</evidence>
<dbReference type="InterPro" id="IPR002020">
    <property type="entry name" value="Citrate_synthase"/>
</dbReference>
<dbReference type="SUPFAM" id="SSF46955">
    <property type="entry name" value="Putative DNA-binding domain"/>
    <property type="match status" value="1"/>
</dbReference>
<reference evidence="4 5" key="1">
    <citation type="submission" date="2019-01" db="EMBL/GenBank/DDBJ databases">
        <authorList>
            <person name="Chen W.-M."/>
        </authorList>
    </citation>
    <scope>NUCLEOTIDE SEQUENCE [LARGE SCALE GENOMIC DNA]</scope>
    <source>
        <strain evidence="4 5">ICH-3</strain>
    </source>
</reference>
<dbReference type="Proteomes" id="UP000288178">
    <property type="component" value="Unassembled WGS sequence"/>
</dbReference>
<dbReference type="Pfam" id="PF00285">
    <property type="entry name" value="Citrate_synt"/>
    <property type="match status" value="1"/>
</dbReference>
<dbReference type="Pfam" id="PF12728">
    <property type="entry name" value="HTH_17"/>
    <property type="match status" value="1"/>
</dbReference>
<dbReference type="InterPro" id="IPR041657">
    <property type="entry name" value="HTH_17"/>
</dbReference>
<dbReference type="UniPathway" id="UPA00223">
    <property type="reaction ID" value="UER00717"/>
</dbReference>
<evidence type="ECO:0000313" key="4">
    <source>
        <dbReference type="EMBL" id="RVT50000.1"/>
    </source>
</evidence>
<name>A0A437JSU9_9BURK</name>
<feature type="domain" description="Helix-turn-helix" evidence="3">
    <location>
        <begin position="81"/>
        <end position="133"/>
    </location>
</feature>
<dbReference type="SUPFAM" id="SSF48256">
    <property type="entry name" value="Citrate synthase"/>
    <property type="match status" value="1"/>
</dbReference>
<proteinExistence type="predicted"/>
<sequence length="476" mass="50370">MPDGCRHGQEVAPGGATAVWRRAWHGSTGGQGRVGNSTGIECGGCTSPALQPVACAIVNVDQCNQVKHAMTLSTPRYSGELLSADQAAARLGVRKATLYAYVSRGLLTAVADPAQTRQSRYPAWEVDRLRQGRRDRPCATPELQGTLFDGLPLLDTQLTGVVDGDIVVRGRSLVPWARQVSLEEAAAVLWGVRPEAAFSGPAPLLPAVWHTMADQLQDADPASRAVALWGVAMPHLNGGVHLQGDDLAAALGRHLRVFVACWLAKAPADTPLHLQVAQAWRVPEPGHDALRLALVLCADVMTNLMGLSSRMVASVQGSLAACLLASLTYGFARLSGGEFEAVEAMFDEVEATGSLASVAAAHRARGDALPGIHHHLFVRGDPRAAALVQAATALGSEAASWLAPEADGSPMHPTLDFGLVALRRALKAPRQAALMLAHLPRAAGTMAQALEQRAHGRRMWVQARYVGPRPGRAVPR</sequence>
<dbReference type="GO" id="GO:0036440">
    <property type="term" value="F:citrate synthase activity"/>
    <property type="evidence" value="ECO:0007669"/>
    <property type="project" value="UniProtKB-EC"/>
</dbReference>
<gene>
    <name evidence="4" type="ORF">ENE75_16890</name>
</gene>
<dbReference type="InterPro" id="IPR016142">
    <property type="entry name" value="Citrate_synth-like_lrg_a-sub"/>
</dbReference>
<dbReference type="EMBL" id="SACT01000006">
    <property type="protein sequence ID" value="RVT50000.1"/>
    <property type="molecule type" value="Genomic_DNA"/>
</dbReference>
<dbReference type="EC" id="2.3.3.16" evidence="2"/>
<accession>A0A437JSU9</accession>